<gene>
    <name evidence="1" type="primary">ATM</name>
    <name evidence="1" type="ORF">KSP40_PGU000174</name>
</gene>
<dbReference type="Proteomes" id="UP001412067">
    <property type="component" value="Unassembled WGS sequence"/>
</dbReference>
<proteinExistence type="predicted"/>
<evidence type="ECO:0000313" key="1">
    <source>
        <dbReference type="EMBL" id="KAK8940152.1"/>
    </source>
</evidence>
<accession>A0ABR2LI89</accession>
<dbReference type="PANTHER" id="PTHR37079:SF4">
    <property type="entry name" value="SERINE_THREONINE-PROTEIN KINASE ATM"/>
    <property type="match status" value="1"/>
</dbReference>
<dbReference type="PANTHER" id="PTHR37079">
    <property type="entry name" value="SERINE/THREONINE-PROTEIN KINASE ATM"/>
    <property type="match status" value="1"/>
</dbReference>
<comment type="caution">
    <text evidence="1">The sequence shown here is derived from an EMBL/GenBank/DDBJ whole genome shotgun (WGS) entry which is preliminary data.</text>
</comment>
<organism evidence="1 2">
    <name type="scientific">Platanthera guangdongensis</name>
    <dbReference type="NCBI Taxonomy" id="2320717"/>
    <lineage>
        <taxon>Eukaryota</taxon>
        <taxon>Viridiplantae</taxon>
        <taxon>Streptophyta</taxon>
        <taxon>Embryophyta</taxon>
        <taxon>Tracheophyta</taxon>
        <taxon>Spermatophyta</taxon>
        <taxon>Magnoliopsida</taxon>
        <taxon>Liliopsida</taxon>
        <taxon>Asparagales</taxon>
        <taxon>Orchidaceae</taxon>
        <taxon>Orchidoideae</taxon>
        <taxon>Orchideae</taxon>
        <taxon>Orchidinae</taxon>
        <taxon>Platanthera</taxon>
    </lineage>
</organism>
<reference evidence="1 2" key="1">
    <citation type="journal article" date="2022" name="Nat. Plants">
        <title>Genomes of leafy and leafless Platanthera orchids illuminate the evolution of mycoheterotrophy.</title>
        <authorList>
            <person name="Li M.H."/>
            <person name="Liu K.W."/>
            <person name="Li Z."/>
            <person name="Lu H.C."/>
            <person name="Ye Q.L."/>
            <person name="Zhang D."/>
            <person name="Wang J.Y."/>
            <person name="Li Y.F."/>
            <person name="Zhong Z.M."/>
            <person name="Liu X."/>
            <person name="Yu X."/>
            <person name="Liu D.K."/>
            <person name="Tu X.D."/>
            <person name="Liu B."/>
            <person name="Hao Y."/>
            <person name="Liao X.Y."/>
            <person name="Jiang Y.T."/>
            <person name="Sun W.H."/>
            <person name="Chen J."/>
            <person name="Chen Y.Q."/>
            <person name="Ai Y."/>
            <person name="Zhai J.W."/>
            <person name="Wu S.S."/>
            <person name="Zhou Z."/>
            <person name="Hsiao Y.Y."/>
            <person name="Wu W.L."/>
            <person name="Chen Y.Y."/>
            <person name="Lin Y.F."/>
            <person name="Hsu J.L."/>
            <person name="Li C.Y."/>
            <person name="Wang Z.W."/>
            <person name="Zhao X."/>
            <person name="Zhong W.Y."/>
            <person name="Ma X.K."/>
            <person name="Ma L."/>
            <person name="Huang J."/>
            <person name="Chen G.Z."/>
            <person name="Huang M.Z."/>
            <person name="Huang L."/>
            <person name="Peng D.H."/>
            <person name="Luo Y.B."/>
            <person name="Zou S.Q."/>
            <person name="Chen S.P."/>
            <person name="Lan S."/>
            <person name="Tsai W.C."/>
            <person name="Van de Peer Y."/>
            <person name="Liu Z.J."/>
        </authorList>
    </citation>
    <scope>NUCLEOTIDE SEQUENCE [LARGE SCALE GENOMIC DNA]</scope>
    <source>
        <strain evidence="1">Lor288</strain>
    </source>
</reference>
<dbReference type="EMBL" id="JBBWWR010000020">
    <property type="protein sequence ID" value="KAK8940152.1"/>
    <property type="molecule type" value="Genomic_DNA"/>
</dbReference>
<keyword evidence="2" id="KW-1185">Reference proteome</keyword>
<protein>
    <submittedName>
        <fullName evidence="1">Serine/threonine-protein kinase ATM</fullName>
    </submittedName>
</protein>
<keyword evidence="1" id="KW-0418">Kinase</keyword>
<sequence length="494" mass="56566">MATSRDVREIISKLSSDKSKTRDEGIRLLNNWLEGESSISFCRLLAKNTAGTGPTEIPHDESWPFLVTLLTKCIALEISASKKRHPKLLLAKTLRLTIQCAEDPKLSGIQLHLGSVIKVLFNHIWDVAKDVSAFHLEYSGILRHLLSVNEYRHQMRSRMYCSFLLLYMNKVVSAVSKKGPVLSSSKEEAFRCALTLHVLLENPPGDFPDNIRASLVAGFIEMFSYIRDEGKYSRKLMECINTYLLKDGPNLGDLATDIHLSVQEFLFRFWLTTHDRGLKVCFIIYASIQTKLCRNTSDEILLVEQLLDIVSKDLDQETVASSGMLWSDASRDDKMGLVGNVYQSLMELAALVFFRSCKPTRKATQQEKRLKMVDACDRIKDGVMSGSWLWNGTLCFLTHTYGIRIDKALLVYWLESASESLQRYFSLSFCKFTLIRVYRGKIFERSLCYIYSNIEIQSLNHRYMYKDNAAFLYLPRAQHCKSSIHCVPLFCIFI</sequence>
<name>A0ABR2LI89_9ASPA</name>
<dbReference type="InterPro" id="IPR038980">
    <property type="entry name" value="ATM_plant"/>
</dbReference>
<keyword evidence="1" id="KW-0808">Transferase</keyword>
<dbReference type="GO" id="GO:0016301">
    <property type="term" value="F:kinase activity"/>
    <property type="evidence" value="ECO:0007669"/>
    <property type="project" value="UniProtKB-KW"/>
</dbReference>
<evidence type="ECO:0000313" key="2">
    <source>
        <dbReference type="Proteomes" id="UP001412067"/>
    </source>
</evidence>